<feature type="DNA-binding region" description="H-T-H motif" evidence="5">
    <location>
        <begin position="31"/>
        <end position="50"/>
    </location>
</feature>
<dbReference type="GO" id="GO:0000976">
    <property type="term" value="F:transcription cis-regulatory region binding"/>
    <property type="evidence" value="ECO:0007669"/>
    <property type="project" value="TreeGrafter"/>
</dbReference>
<dbReference type="OrthoDB" id="9816296at2"/>
<dbReference type="RefSeq" id="WP_093173237.1">
    <property type="nucleotide sequence ID" value="NZ_FNCN01000026.1"/>
</dbReference>
<organism evidence="7 8">
    <name type="scientific">Sinosporangium album</name>
    <dbReference type="NCBI Taxonomy" id="504805"/>
    <lineage>
        <taxon>Bacteria</taxon>
        <taxon>Bacillati</taxon>
        <taxon>Actinomycetota</taxon>
        <taxon>Actinomycetes</taxon>
        <taxon>Streptosporangiales</taxon>
        <taxon>Streptosporangiaceae</taxon>
        <taxon>Sinosporangium</taxon>
    </lineage>
</organism>
<dbReference type="PANTHER" id="PTHR30055:SF234">
    <property type="entry name" value="HTH-TYPE TRANSCRIPTIONAL REGULATOR BETI"/>
    <property type="match status" value="1"/>
</dbReference>
<dbReference type="InterPro" id="IPR001647">
    <property type="entry name" value="HTH_TetR"/>
</dbReference>
<dbReference type="InterPro" id="IPR036271">
    <property type="entry name" value="Tet_transcr_reg_TetR-rel_C_sf"/>
</dbReference>
<dbReference type="Proteomes" id="UP000198923">
    <property type="component" value="Unassembled WGS sequence"/>
</dbReference>
<dbReference type="InterPro" id="IPR039538">
    <property type="entry name" value="BetI_C"/>
</dbReference>
<evidence type="ECO:0000256" key="3">
    <source>
        <dbReference type="ARBA" id="ARBA00023125"/>
    </source>
</evidence>
<keyword evidence="1" id="KW-0678">Repressor</keyword>
<evidence type="ECO:0000313" key="8">
    <source>
        <dbReference type="Proteomes" id="UP000198923"/>
    </source>
</evidence>
<keyword evidence="3 5" id="KW-0238">DNA-binding</keyword>
<name>A0A1G8G8W1_9ACTN</name>
<dbReference type="PROSITE" id="PS50977">
    <property type="entry name" value="HTH_TETR_2"/>
    <property type="match status" value="1"/>
</dbReference>
<dbReference type="STRING" id="504805.SAMN05421505_12622"/>
<gene>
    <name evidence="7" type="ORF">SAMN05421505_12622</name>
</gene>
<dbReference type="InterPro" id="IPR009057">
    <property type="entry name" value="Homeodomain-like_sf"/>
</dbReference>
<keyword evidence="8" id="KW-1185">Reference proteome</keyword>
<dbReference type="EMBL" id="FNCN01000026">
    <property type="protein sequence ID" value="SDH90835.1"/>
    <property type="molecule type" value="Genomic_DNA"/>
</dbReference>
<evidence type="ECO:0000256" key="2">
    <source>
        <dbReference type="ARBA" id="ARBA00023015"/>
    </source>
</evidence>
<dbReference type="Pfam" id="PF00440">
    <property type="entry name" value="TetR_N"/>
    <property type="match status" value="1"/>
</dbReference>
<evidence type="ECO:0000259" key="6">
    <source>
        <dbReference type="PROSITE" id="PS50977"/>
    </source>
</evidence>
<dbReference type="GO" id="GO:0003700">
    <property type="term" value="F:DNA-binding transcription factor activity"/>
    <property type="evidence" value="ECO:0007669"/>
    <property type="project" value="TreeGrafter"/>
</dbReference>
<dbReference type="SUPFAM" id="SSF48498">
    <property type="entry name" value="Tetracyclin repressor-like, C-terminal domain"/>
    <property type="match status" value="1"/>
</dbReference>
<dbReference type="InterPro" id="IPR050109">
    <property type="entry name" value="HTH-type_TetR-like_transc_reg"/>
</dbReference>
<keyword evidence="4" id="KW-0804">Transcription</keyword>
<dbReference type="Gene3D" id="1.10.357.10">
    <property type="entry name" value="Tetracycline Repressor, domain 2"/>
    <property type="match status" value="1"/>
</dbReference>
<feature type="domain" description="HTH tetR-type" evidence="6">
    <location>
        <begin position="8"/>
        <end position="68"/>
    </location>
</feature>
<reference evidence="7 8" key="1">
    <citation type="submission" date="2016-10" db="EMBL/GenBank/DDBJ databases">
        <authorList>
            <person name="de Groot N.N."/>
        </authorList>
    </citation>
    <scope>NUCLEOTIDE SEQUENCE [LARGE SCALE GENOMIC DNA]</scope>
    <source>
        <strain evidence="7 8">CPCC 201354</strain>
    </source>
</reference>
<dbReference type="AlphaFoldDB" id="A0A1G8G8W1"/>
<keyword evidence="2" id="KW-0805">Transcription regulation</keyword>
<proteinExistence type="predicted"/>
<sequence>MPKQVDYESRRRRIAEAVCLLADEHGPEGVSMRDVAARAQVSLGAVQRCFRSKGEMLLFAVDHVGDRITERVRTRLAASPAQSAAAALGHAADEIALLREERRAEARIWLAFVAQAAVSEPLAGPLRTSYAALQNLLVRLITEATESGSADEGATPLNPEHEACTLLALADGLTTHVLIGRLTAEEAEEVLHAHLVGLWERLRSTRPRKAV</sequence>
<dbReference type="Pfam" id="PF13977">
    <property type="entry name" value="TetR_C_6"/>
    <property type="match status" value="1"/>
</dbReference>
<dbReference type="SUPFAM" id="SSF46689">
    <property type="entry name" value="Homeodomain-like"/>
    <property type="match status" value="1"/>
</dbReference>
<evidence type="ECO:0000256" key="1">
    <source>
        <dbReference type="ARBA" id="ARBA00022491"/>
    </source>
</evidence>
<protein>
    <submittedName>
        <fullName evidence="7">DNA-binding transcriptional regulator, AcrR family</fullName>
    </submittedName>
</protein>
<dbReference type="PANTHER" id="PTHR30055">
    <property type="entry name" value="HTH-TYPE TRANSCRIPTIONAL REGULATOR RUTR"/>
    <property type="match status" value="1"/>
</dbReference>
<evidence type="ECO:0000256" key="5">
    <source>
        <dbReference type="PROSITE-ProRule" id="PRU00335"/>
    </source>
</evidence>
<evidence type="ECO:0000256" key="4">
    <source>
        <dbReference type="ARBA" id="ARBA00023163"/>
    </source>
</evidence>
<accession>A0A1G8G8W1</accession>
<evidence type="ECO:0000313" key="7">
    <source>
        <dbReference type="EMBL" id="SDH90835.1"/>
    </source>
</evidence>